<reference evidence="2" key="1">
    <citation type="journal article" date="2018" name="PLoS ONE">
        <title>Chinook salmon (Oncorhynchus tshawytscha) genome and transcriptome.</title>
        <authorList>
            <person name="Christensen K.A."/>
            <person name="Leong J.S."/>
            <person name="Sakhrani D."/>
            <person name="Biagi C.A."/>
            <person name="Minkley D.R."/>
            <person name="Withler R.E."/>
            <person name="Rondeau E.B."/>
            <person name="Koop B.F."/>
            <person name="Devlin R.H."/>
        </authorList>
    </citation>
    <scope>NUCLEOTIDE SEQUENCE [LARGE SCALE GENOMIC DNA]</scope>
</reference>
<sequence>MMKHTEKHAEEHGSLWFQALLGWGGKHTKIVGRTVGMSKKK</sequence>
<accession>A0AAZ3P3F7</accession>
<reference evidence="1" key="2">
    <citation type="submission" date="2025-08" db="UniProtKB">
        <authorList>
            <consortium name="Ensembl"/>
        </authorList>
    </citation>
    <scope>IDENTIFICATION</scope>
</reference>
<name>A0AAZ3P3F7_ONCTS</name>
<evidence type="ECO:0000313" key="1">
    <source>
        <dbReference type="Ensembl" id="ENSOTSP00005110618.1"/>
    </source>
</evidence>
<protein>
    <submittedName>
        <fullName evidence="1">Uncharacterized protein</fullName>
    </submittedName>
</protein>
<evidence type="ECO:0000313" key="2">
    <source>
        <dbReference type="Proteomes" id="UP000694402"/>
    </source>
</evidence>
<keyword evidence="2" id="KW-1185">Reference proteome</keyword>
<dbReference type="AlphaFoldDB" id="A0AAZ3P3F7"/>
<organism evidence="1 2">
    <name type="scientific">Oncorhynchus tshawytscha</name>
    <name type="common">Chinook salmon</name>
    <name type="synonym">Salmo tshawytscha</name>
    <dbReference type="NCBI Taxonomy" id="74940"/>
    <lineage>
        <taxon>Eukaryota</taxon>
        <taxon>Metazoa</taxon>
        <taxon>Chordata</taxon>
        <taxon>Craniata</taxon>
        <taxon>Vertebrata</taxon>
        <taxon>Euteleostomi</taxon>
        <taxon>Actinopterygii</taxon>
        <taxon>Neopterygii</taxon>
        <taxon>Teleostei</taxon>
        <taxon>Protacanthopterygii</taxon>
        <taxon>Salmoniformes</taxon>
        <taxon>Salmonidae</taxon>
        <taxon>Salmoninae</taxon>
        <taxon>Oncorhynchus</taxon>
    </lineage>
</organism>
<proteinExistence type="predicted"/>
<dbReference type="Ensembl" id="ENSOTST00005167247.1">
    <property type="protein sequence ID" value="ENSOTSP00005110618.1"/>
    <property type="gene ID" value="ENSOTSG00005071064.1"/>
</dbReference>
<dbReference type="Proteomes" id="UP000694402">
    <property type="component" value="Unassembled WGS sequence"/>
</dbReference>
<reference evidence="1" key="3">
    <citation type="submission" date="2025-09" db="UniProtKB">
        <authorList>
            <consortium name="Ensembl"/>
        </authorList>
    </citation>
    <scope>IDENTIFICATION</scope>
</reference>